<proteinExistence type="predicted"/>
<evidence type="ECO:0000313" key="3">
    <source>
        <dbReference type="Proteomes" id="UP000051845"/>
    </source>
</evidence>
<feature type="region of interest" description="Disordered" evidence="1">
    <location>
        <begin position="121"/>
        <end position="146"/>
    </location>
</feature>
<reference evidence="2 3" key="1">
    <citation type="journal article" date="2015" name="Genome Announc.">
        <title>Expanding the biotechnology potential of lactobacilli through comparative genomics of 213 strains and associated genera.</title>
        <authorList>
            <person name="Sun Z."/>
            <person name="Harris H.M."/>
            <person name="McCann A."/>
            <person name="Guo C."/>
            <person name="Argimon S."/>
            <person name="Zhang W."/>
            <person name="Yang X."/>
            <person name="Jeffery I.B."/>
            <person name="Cooney J.C."/>
            <person name="Kagawa T.F."/>
            <person name="Liu W."/>
            <person name="Song Y."/>
            <person name="Salvetti E."/>
            <person name="Wrobel A."/>
            <person name="Rasinkangas P."/>
            <person name="Parkhill J."/>
            <person name="Rea M.C."/>
            <person name="O'Sullivan O."/>
            <person name="Ritari J."/>
            <person name="Douillard F.P."/>
            <person name="Paul Ross R."/>
            <person name="Yang R."/>
            <person name="Briner A.E."/>
            <person name="Felis G.E."/>
            <person name="de Vos W.M."/>
            <person name="Barrangou R."/>
            <person name="Klaenhammer T.R."/>
            <person name="Caufield P.W."/>
            <person name="Cui Y."/>
            <person name="Zhang H."/>
            <person name="O'Toole P.W."/>
        </authorList>
    </citation>
    <scope>NUCLEOTIDE SEQUENCE [LARGE SCALE GENOMIC DNA]</scope>
    <source>
        <strain evidence="2 3">DSM 20515</strain>
    </source>
</reference>
<comment type="caution">
    <text evidence="2">The sequence shown here is derived from an EMBL/GenBank/DDBJ whole genome shotgun (WGS) entry which is preliminary data.</text>
</comment>
<dbReference type="RefSeq" id="WP_056996691.1">
    <property type="nucleotide sequence ID" value="NZ_AYYR01000043.1"/>
</dbReference>
<protein>
    <submittedName>
        <fullName evidence="2">Uncharacterized protein</fullName>
    </submittedName>
</protein>
<accession>A0A0R2BAU7</accession>
<sequence>MNESNQTTEIPSTIEATYQSFSNSTAFDRLTVNQKRYAKAVILKLGQTSTTFILNWTPADVVDTLTGTFATDNMQVHNYFVATVPILGRFFQYAEQAGWLSNRAALTAAAKHSREDMLTLSQNQSHEHQNKVSETNTKSTSESDETAEVQRVDALSDEWLSAVHEVPMVRNLRPADQNDVDVIIDTFVGIAILGLKKDPGDWQPDTMQEVFYRYFVSVLDDDDKQRRLFTLIPMAMTTFIRVLAEKGILKNSVALSSWVSDHHEMLAHLYNEELDHFYSQLTAAMQTAHVDMTNKQQVDAFTNQYLRAHPQQGAAVFTKKQTGRPSFQSRRHHNRY</sequence>
<feature type="region of interest" description="Disordered" evidence="1">
    <location>
        <begin position="317"/>
        <end position="336"/>
    </location>
</feature>
<evidence type="ECO:0000313" key="2">
    <source>
        <dbReference type="EMBL" id="KRM75941.1"/>
    </source>
</evidence>
<evidence type="ECO:0000256" key="1">
    <source>
        <dbReference type="SAM" id="MobiDB-lite"/>
    </source>
</evidence>
<dbReference type="EMBL" id="AYYR01000043">
    <property type="protein sequence ID" value="KRM75941.1"/>
    <property type="molecule type" value="Genomic_DNA"/>
</dbReference>
<dbReference type="PATRIC" id="fig|1423733.4.peg.2207"/>
<organism evidence="2 3">
    <name type="scientific">Secundilactobacillus collinoides DSM 20515 = JCM 1123</name>
    <dbReference type="NCBI Taxonomy" id="1423733"/>
    <lineage>
        <taxon>Bacteria</taxon>
        <taxon>Bacillati</taxon>
        <taxon>Bacillota</taxon>
        <taxon>Bacilli</taxon>
        <taxon>Lactobacillales</taxon>
        <taxon>Lactobacillaceae</taxon>
        <taxon>Secundilactobacillus</taxon>
    </lineage>
</organism>
<dbReference type="Proteomes" id="UP000051845">
    <property type="component" value="Unassembled WGS sequence"/>
</dbReference>
<dbReference type="AlphaFoldDB" id="A0A0R2BAU7"/>
<gene>
    <name evidence="2" type="ORF">FC82_GL002102</name>
</gene>
<feature type="compositionally biased region" description="Polar residues" evidence="1">
    <location>
        <begin position="319"/>
        <end position="328"/>
    </location>
</feature>
<name>A0A0R2BAU7_SECCO</name>